<organism evidence="1 2">
    <name type="scientific">Mycolicibacterium hassiacum (strain DSM 44199 / CIP 105218 / JCM 12690 / 3849)</name>
    <name type="common">Mycobacterium hassiacum</name>
    <dbReference type="NCBI Taxonomy" id="1122247"/>
    <lineage>
        <taxon>Bacteria</taxon>
        <taxon>Bacillati</taxon>
        <taxon>Actinomycetota</taxon>
        <taxon>Actinomycetes</taxon>
        <taxon>Mycobacteriales</taxon>
        <taxon>Mycobacteriaceae</taxon>
        <taxon>Mycolicibacterium</taxon>
    </lineage>
</organism>
<evidence type="ECO:0000313" key="1">
    <source>
        <dbReference type="EMBL" id="EKF21973.1"/>
    </source>
</evidence>
<dbReference type="PATRIC" id="fig|1122247.3.peg.3875"/>
<gene>
    <name evidence="1" type="ORF">C731_4039</name>
</gene>
<keyword evidence="2" id="KW-1185">Reference proteome</keyword>
<dbReference type="AlphaFoldDB" id="K5B7H8"/>
<protein>
    <submittedName>
        <fullName evidence="1">Uncharacterized protein</fullName>
    </submittedName>
</protein>
<dbReference type="STRING" id="1122247.GCA_000379865_01819"/>
<proteinExistence type="predicted"/>
<dbReference type="EMBL" id="AMRA01000107">
    <property type="protein sequence ID" value="EKF21973.1"/>
    <property type="molecule type" value="Genomic_DNA"/>
</dbReference>
<accession>K5B7H8</accession>
<name>K5B7H8_MYCHD</name>
<dbReference type="Proteomes" id="UP000006265">
    <property type="component" value="Unassembled WGS sequence"/>
</dbReference>
<comment type="caution">
    <text evidence="1">The sequence shown here is derived from an EMBL/GenBank/DDBJ whole genome shotgun (WGS) entry which is preliminary data.</text>
</comment>
<reference evidence="1 2" key="1">
    <citation type="journal article" date="2012" name="J. Bacteriol.">
        <title>Genome sequence of Mycobacterium hassiacum DSM 44199, a rare source of heat-stable mycobacterial proteins.</title>
        <authorList>
            <person name="Tiago I."/>
            <person name="Maranha A."/>
            <person name="Mendes V."/>
            <person name="Alarico S."/>
            <person name="Moynihan P.J."/>
            <person name="Clarke A.J."/>
            <person name="Macedo-Ribeiro S."/>
            <person name="Pereira P.J."/>
            <person name="Empadinhas N."/>
        </authorList>
    </citation>
    <scope>NUCLEOTIDE SEQUENCE [LARGE SCALE GENOMIC DNA]</scope>
    <source>
        <strain evidence="2">DSM 44199 / CIP 105218 / JCM 12690 / 3849</strain>
    </source>
</reference>
<sequence length="116" mass="13274">MGLDGVETCSAQFADYKHSDWANITDILDQPPNRRRPIRRGLIVFQCTRGGKSVGSTFYADALTSDYDALREWVRFYWQHPEARAELTDGRALERLRQLTANPRANDAATMTPKRE</sequence>
<evidence type="ECO:0000313" key="2">
    <source>
        <dbReference type="Proteomes" id="UP000006265"/>
    </source>
</evidence>